<reference evidence="1" key="1">
    <citation type="submission" date="2019-03" db="EMBL/GenBank/DDBJ databases">
        <title>Single cell metagenomics reveals metabolic interactions within the superorganism composed of flagellate Streblomastix strix and complex community of Bacteroidetes bacteria on its surface.</title>
        <authorList>
            <person name="Treitli S.C."/>
            <person name="Kolisko M."/>
            <person name="Husnik F."/>
            <person name="Keeling P."/>
            <person name="Hampl V."/>
        </authorList>
    </citation>
    <scope>NUCLEOTIDE SEQUENCE</scope>
    <source>
        <strain evidence="1">STM</strain>
    </source>
</reference>
<dbReference type="PROSITE" id="PS51257">
    <property type="entry name" value="PROKAR_LIPOPROTEIN"/>
    <property type="match status" value="1"/>
</dbReference>
<accession>A0A5J4SRE8</accession>
<dbReference type="InterPro" id="IPR025049">
    <property type="entry name" value="Mfa-like_1"/>
</dbReference>
<comment type="caution">
    <text evidence="1">The sequence shown here is derived from an EMBL/GenBank/DDBJ whole genome shotgun (WGS) entry which is preliminary data.</text>
</comment>
<evidence type="ECO:0008006" key="2">
    <source>
        <dbReference type="Google" id="ProtNLM"/>
    </source>
</evidence>
<sequence length="694" mass="74336">MKKNIIWLSVLSFFCGLSGCSEQEDEGPGYVGNEIRIATHIGAVTRGEGVINPSLTGDLEVGFVRLDEGENYTAGKKLTGSISEGTTNKVLTFNPPQYYSSDNDDKVRLVGWYPNVTTPETFPGDGIVTFDIDGETDIMVTEMVSGSKSESERISNITFNHVLSQVIVKVYAEEDAQDEWGEITSVAIKEKKQKCTLTLPNVSGIDGEVGEEPCISFEGVTGDLQLKEIGDLSEYEEGSPSDIGDLVICGYAMFAPTQGASEDLIIQVNTVQGSLSATVPSYNFERGKKYVITLKLNADGVEEPEIPEPTDATFFITGYENKTITVTLADIVKVEGKETGTYVNEGTTDLKLNEKGEGSIYIGDKVIKTIQAEGASEILIGRRKSKPDENIAIKLNVNKDHFVYWRWEGNKGTTALVNTMAEMKKLDRDSALTYKFESDIDLMSLPWTPYDKEFTKTVDGDHHKIYNLSVTSATTNATLGGLFLTSSSASIIKHLHIVSGMFNYTGGGSNYKGVFVGDVKGGTIEGCSNAVDVNATGASVGGICGRLTGGKVIACVNKGNISSNDRGVAGICGYLNNSSAEIIACYNTGIISNSDDSDVCGIAGRLASSNYTISACYNTGKINKSTAKEGAPIAGTLTYVKDCFSVSSGTVTGTWPTTDSPSINWGLGNGSVTGNYWSSLGTPGTTNYPKLYWE</sequence>
<dbReference type="AlphaFoldDB" id="A0A5J4SRE8"/>
<dbReference type="Pfam" id="PF13149">
    <property type="entry name" value="Mfa_like_1"/>
    <property type="match status" value="1"/>
</dbReference>
<protein>
    <recommendedName>
        <fullName evidence="2">GLUG domain-containing protein</fullName>
    </recommendedName>
</protein>
<dbReference type="Gene3D" id="2.160.20.110">
    <property type="match status" value="1"/>
</dbReference>
<dbReference type="EMBL" id="SNRY01000064">
    <property type="protein sequence ID" value="KAA6348597.1"/>
    <property type="molecule type" value="Genomic_DNA"/>
</dbReference>
<name>A0A5J4SRE8_9ZZZZ</name>
<gene>
    <name evidence="1" type="ORF">EZS27_003926</name>
</gene>
<proteinExistence type="predicted"/>
<evidence type="ECO:0000313" key="1">
    <source>
        <dbReference type="EMBL" id="KAA6348597.1"/>
    </source>
</evidence>
<organism evidence="1">
    <name type="scientific">termite gut metagenome</name>
    <dbReference type="NCBI Taxonomy" id="433724"/>
    <lineage>
        <taxon>unclassified sequences</taxon>
        <taxon>metagenomes</taxon>
        <taxon>organismal metagenomes</taxon>
    </lineage>
</organism>